<reference evidence="4" key="1">
    <citation type="submission" date="2023-03" db="EMBL/GenBank/DDBJ databases">
        <authorList>
            <person name="Steffen K."/>
            <person name="Cardenas P."/>
        </authorList>
    </citation>
    <scope>NUCLEOTIDE SEQUENCE</scope>
</reference>
<name>A0AA35RN10_GEOBA</name>
<keyword evidence="5" id="KW-1185">Reference proteome</keyword>
<accession>A0AA35RN10</accession>
<dbReference type="SUPFAM" id="SSF46689">
    <property type="entry name" value="Homeodomain-like"/>
    <property type="match status" value="1"/>
</dbReference>
<feature type="domain" description="HTH CENPB-type" evidence="3">
    <location>
        <begin position="86"/>
        <end position="156"/>
    </location>
</feature>
<dbReference type="PROSITE" id="PS51253">
    <property type="entry name" value="HTH_CENPB"/>
    <property type="match status" value="1"/>
</dbReference>
<sequence>MATMQQYAPLRERVYIGYVGPSVSDHDESLLPSRPCTYKGWTQESMTSAIKAVVDDGMSVRGAAEYYGVPKSTLGDRISGRVLPGAKSGPNTYLSSEEEKELVNFLCRTALVGRARTRKEVLAIVNRILSSRGKNKDVSPGWWAAFVARHPMLTLRTPATL</sequence>
<protein>
    <recommendedName>
        <fullName evidence="3">HTH CENPB-type domain-containing protein</fullName>
    </recommendedName>
</protein>
<evidence type="ECO:0000256" key="1">
    <source>
        <dbReference type="ARBA" id="ARBA00023125"/>
    </source>
</evidence>
<gene>
    <name evidence="4" type="ORF">GBAR_LOCUS8430</name>
</gene>
<keyword evidence="1" id="KW-0238">DNA-binding</keyword>
<keyword evidence="2" id="KW-0539">Nucleus</keyword>
<evidence type="ECO:0000313" key="5">
    <source>
        <dbReference type="Proteomes" id="UP001174909"/>
    </source>
</evidence>
<dbReference type="Pfam" id="PF05225">
    <property type="entry name" value="HTH_psq"/>
    <property type="match status" value="1"/>
</dbReference>
<dbReference type="InterPro" id="IPR006600">
    <property type="entry name" value="HTH_CenpB_DNA-bd_dom"/>
</dbReference>
<dbReference type="InterPro" id="IPR007889">
    <property type="entry name" value="HTH_Psq"/>
</dbReference>
<dbReference type="EMBL" id="CASHTH010001249">
    <property type="protein sequence ID" value="CAI8013251.1"/>
    <property type="molecule type" value="Genomic_DNA"/>
</dbReference>
<dbReference type="Proteomes" id="UP001174909">
    <property type="component" value="Unassembled WGS sequence"/>
</dbReference>
<dbReference type="GO" id="GO:0003677">
    <property type="term" value="F:DNA binding"/>
    <property type="evidence" value="ECO:0007669"/>
    <property type="project" value="UniProtKB-KW"/>
</dbReference>
<proteinExistence type="predicted"/>
<comment type="caution">
    <text evidence="4">The sequence shown here is derived from an EMBL/GenBank/DDBJ whole genome shotgun (WGS) entry which is preliminary data.</text>
</comment>
<dbReference type="Gene3D" id="1.10.10.60">
    <property type="entry name" value="Homeodomain-like"/>
    <property type="match status" value="1"/>
</dbReference>
<dbReference type="AlphaFoldDB" id="A0AA35RN10"/>
<evidence type="ECO:0000259" key="3">
    <source>
        <dbReference type="PROSITE" id="PS51253"/>
    </source>
</evidence>
<organism evidence="4 5">
    <name type="scientific">Geodia barretti</name>
    <name type="common">Barrett's horny sponge</name>
    <dbReference type="NCBI Taxonomy" id="519541"/>
    <lineage>
        <taxon>Eukaryota</taxon>
        <taxon>Metazoa</taxon>
        <taxon>Porifera</taxon>
        <taxon>Demospongiae</taxon>
        <taxon>Heteroscleromorpha</taxon>
        <taxon>Tetractinellida</taxon>
        <taxon>Astrophorina</taxon>
        <taxon>Geodiidae</taxon>
        <taxon>Geodia</taxon>
    </lineage>
</organism>
<dbReference type="InterPro" id="IPR009057">
    <property type="entry name" value="Homeodomain-like_sf"/>
</dbReference>
<feature type="non-terminal residue" evidence="4">
    <location>
        <position position="161"/>
    </location>
</feature>
<evidence type="ECO:0000256" key="2">
    <source>
        <dbReference type="ARBA" id="ARBA00023242"/>
    </source>
</evidence>
<evidence type="ECO:0000313" key="4">
    <source>
        <dbReference type="EMBL" id="CAI8013251.1"/>
    </source>
</evidence>